<accession>A0A7K0CJ42</accession>
<evidence type="ECO:0000259" key="16">
    <source>
        <dbReference type="SMART" id="SM00331"/>
    </source>
</evidence>
<evidence type="ECO:0000313" key="17">
    <source>
        <dbReference type="EMBL" id="MQY12774.1"/>
    </source>
</evidence>
<sequence>MQMRIEEVLTAVGTGVWRWDTGSGEVRMNTETARLMGMPPDRTRTSSADVRSRLHMLDYVELRGLFDLARAEDTVHEAILRVVDSSGQVLRTVRARWRHVPGDPRTFAGTLQELIEPLPGSTAGTSPPPPLAGDWRLSREAFLLDAGRALAEARSTDEVLRVAASLAMPGFTPDGMAVFGVEGDELKLIGHHGYTEADAEAFHGIELAGDYPGAVAVRTGRAIYIPGPEEYERRFPEAWHYASRLGRRSWAYLPLTTGGKTTGTWMAAFSHAALFTPDERSVLTTVARMLGAALSRAHVHESERELSAGLQRTMMPATTPDIPGLTVAARYVPTGGGLDIGGDWYDVINLPNGNTALVIGDVQGHDVRAAGLMSQLRIALRAYAAEGHHPDAVLARTSRFLHGINQNEPDLPDDDARRFATCLYLEADPRDGTLTIARAGHLDPAIGLGDGTMVVRPTEGGLPLGIVPDPDYPVTELRLEHGETLLLCSDGLVETGGHDLDTGRRRIREVFAAHADEDLESLADALIDAVSGVHAHEHPGPHAERREDDIALILLGRDGVRPATREEHGGRYLHLTVRQDEQQRVADARHELRGMLHDWGTPDQVDSAELVLSELIANVLVHTDGDARIRADITGPPHARTLRVAVDDSDDELPHRRHPGELASSGRGVLLLEALSGSWGVEPRGDGKSIWFEVYESGEEP</sequence>
<evidence type="ECO:0000256" key="2">
    <source>
        <dbReference type="ARBA" id="ARBA00022553"/>
    </source>
</evidence>
<evidence type="ECO:0000256" key="4">
    <source>
        <dbReference type="ARBA" id="ARBA00022723"/>
    </source>
</evidence>
<dbReference type="Gene3D" id="3.60.40.10">
    <property type="entry name" value="PPM-type phosphatase domain"/>
    <property type="match status" value="1"/>
</dbReference>
<evidence type="ECO:0000256" key="1">
    <source>
        <dbReference type="ARBA" id="ARBA00013081"/>
    </source>
</evidence>
<keyword evidence="4" id="KW-0479">Metal-binding</keyword>
<dbReference type="SUPFAM" id="SSF55781">
    <property type="entry name" value="GAF domain-like"/>
    <property type="match status" value="1"/>
</dbReference>
<evidence type="ECO:0000256" key="14">
    <source>
        <dbReference type="ARBA" id="ARBA00075117"/>
    </source>
</evidence>
<evidence type="ECO:0000256" key="13">
    <source>
        <dbReference type="ARBA" id="ARBA00056274"/>
    </source>
</evidence>
<gene>
    <name evidence="17" type="ORF">SRB5_29130</name>
</gene>
<comment type="function">
    <text evidence="13">Primarily acts as an independent SigF regulator that is sensitive to the osmosensory signal, mediating the cross talk of PknD with the SigF regulon. Possesses both phosphatase and kinase activities. The kinase domain functions as a classic anti-sigma factor-like kinase to phosphorylate the anti-anti-sigma factor domain at the canonical regulatory site, and the phosphatase domain antagonizes this activity.</text>
</comment>
<dbReference type="InterPro" id="IPR001932">
    <property type="entry name" value="PPM-type_phosphatase-like_dom"/>
</dbReference>
<dbReference type="PANTHER" id="PTHR43156:SF2">
    <property type="entry name" value="STAGE II SPORULATION PROTEIN E"/>
    <property type="match status" value="1"/>
</dbReference>
<evidence type="ECO:0000256" key="15">
    <source>
        <dbReference type="ARBA" id="ARBA00081350"/>
    </source>
</evidence>
<comment type="catalytic activity">
    <reaction evidence="12">
        <text>O-phospho-L-seryl-[protein] + H2O = L-seryl-[protein] + phosphate</text>
        <dbReference type="Rhea" id="RHEA:20629"/>
        <dbReference type="Rhea" id="RHEA-COMP:9863"/>
        <dbReference type="Rhea" id="RHEA-COMP:11604"/>
        <dbReference type="ChEBI" id="CHEBI:15377"/>
        <dbReference type="ChEBI" id="CHEBI:29999"/>
        <dbReference type="ChEBI" id="CHEBI:43474"/>
        <dbReference type="ChEBI" id="CHEBI:83421"/>
        <dbReference type="EC" id="3.1.3.16"/>
    </reaction>
</comment>
<dbReference type="InterPro" id="IPR052016">
    <property type="entry name" value="Bact_Sigma-Reg"/>
</dbReference>
<dbReference type="GO" id="GO:0016301">
    <property type="term" value="F:kinase activity"/>
    <property type="evidence" value="ECO:0007669"/>
    <property type="project" value="UniProtKB-KW"/>
</dbReference>
<evidence type="ECO:0000256" key="12">
    <source>
        <dbReference type="ARBA" id="ARBA00047761"/>
    </source>
</evidence>
<keyword evidence="7" id="KW-0378">Hydrolase</keyword>
<dbReference type="CDD" id="cd16936">
    <property type="entry name" value="HATPase_RsbW-like"/>
    <property type="match status" value="1"/>
</dbReference>
<proteinExistence type="predicted"/>
<name>A0A7K0CJ42_9ACTN</name>
<keyword evidence="8" id="KW-0067">ATP-binding</keyword>
<evidence type="ECO:0000313" key="18">
    <source>
        <dbReference type="Proteomes" id="UP000466345"/>
    </source>
</evidence>
<dbReference type="Gene3D" id="3.30.565.10">
    <property type="entry name" value="Histidine kinase-like ATPase, C-terminal domain"/>
    <property type="match status" value="1"/>
</dbReference>
<evidence type="ECO:0000256" key="6">
    <source>
        <dbReference type="ARBA" id="ARBA00022777"/>
    </source>
</evidence>
<dbReference type="AlphaFoldDB" id="A0A7K0CJ42"/>
<dbReference type="GO" id="GO:0005524">
    <property type="term" value="F:ATP binding"/>
    <property type="evidence" value="ECO:0007669"/>
    <property type="project" value="UniProtKB-KW"/>
</dbReference>
<keyword evidence="2" id="KW-0597">Phosphoprotein</keyword>
<evidence type="ECO:0000256" key="5">
    <source>
        <dbReference type="ARBA" id="ARBA00022741"/>
    </source>
</evidence>
<keyword evidence="9" id="KW-0460">Magnesium</keyword>
<evidence type="ECO:0000256" key="10">
    <source>
        <dbReference type="ARBA" id="ARBA00022912"/>
    </source>
</evidence>
<keyword evidence="11" id="KW-0464">Manganese</keyword>
<dbReference type="Pfam" id="PF13185">
    <property type="entry name" value="GAF_2"/>
    <property type="match status" value="1"/>
</dbReference>
<keyword evidence="5" id="KW-0547">Nucleotide-binding</keyword>
<dbReference type="InterPro" id="IPR029016">
    <property type="entry name" value="GAF-like_dom_sf"/>
</dbReference>
<dbReference type="EMBL" id="WEGJ01000008">
    <property type="protein sequence ID" value="MQY12774.1"/>
    <property type="molecule type" value="Genomic_DNA"/>
</dbReference>
<reference evidence="17 18" key="1">
    <citation type="submission" date="2019-10" db="EMBL/GenBank/DDBJ databases">
        <title>Streptomyces smaragdinus sp. nov. and Streptomyces fabii sp. nov., isolated from the gut of fungus growing-termite Macrotermes natalensis.</title>
        <authorList>
            <person name="Schwitalla J."/>
            <person name="Benndorf R."/>
            <person name="Martin K."/>
            <person name="De Beer W."/>
            <person name="Kaster A.-K."/>
            <person name="Vollmers J."/>
            <person name="Poulsen M."/>
            <person name="Beemelmanns C."/>
        </authorList>
    </citation>
    <scope>NUCLEOTIDE SEQUENCE [LARGE SCALE GENOMIC DNA]</scope>
    <source>
        <strain evidence="17 18">RB5</strain>
    </source>
</reference>
<keyword evidence="6" id="KW-0418">Kinase</keyword>
<organism evidence="17 18">
    <name type="scientific">Streptomyces smaragdinus</name>
    <dbReference type="NCBI Taxonomy" id="2585196"/>
    <lineage>
        <taxon>Bacteria</taxon>
        <taxon>Bacillati</taxon>
        <taxon>Actinomycetota</taxon>
        <taxon>Actinomycetes</taxon>
        <taxon>Kitasatosporales</taxon>
        <taxon>Streptomycetaceae</taxon>
        <taxon>Streptomyces</taxon>
    </lineage>
</organism>
<feature type="domain" description="PPM-type phosphatase" evidence="16">
    <location>
        <begin position="322"/>
        <end position="557"/>
    </location>
</feature>
<protein>
    <recommendedName>
        <fullName evidence="1">protein-serine/threonine phosphatase</fullName>
        <ecNumber evidence="1">3.1.3.16</ecNumber>
    </recommendedName>
    <alternativeName>
        <fullName evidence="15">Protein-serine/threonine phosphatase</fullName>
    </alternativeName>
    <alternativeName>
        <fullName evidence="14">Serine/threonine-protein kinase</fullName>
    </alternativeName>
</protein>
<dbReference type="PANTHER" id="PTHR43156">
    <property type="entry name" value="STAGE II SPORULATION PROTEIN E-RELATED"/>
    <property type="match status" value="1"/>
</dbReference>
<evidence type="ECO:0000256" key="8">
    <source>
        <dbReference type="ARBA" id="ARBA00022840"/>
    </source>
</evidence>
<dbReference type="GO" id="GO:0046872">
    <property type="term" value="F:metal ion binding"/>
    <property type="evidence" value="ECO:0007669"/>
    <property type="project" value="UniProtKB-KW"/>
</dbReference>
<keyword evidence="3" id="KW-0808">Transferase</keyword>
<dbReference type="Gene3D" id="3.30.450.20">
    <property type="entry name" value="PAS domain"/>
    <property type="match status" value="1"/>
</dbReference>
<dbReference type="SUPFAM" id="SSF81606">
    <property type="entry name" value="PP2C-like"/>
    <property type="match status" value="1"/>
</dbReference>
<dbReference type="InterPro" id="IPR036890">
    <property type="entry name" value="HATPase_C_sf"/>
</dbReference>
<evidence type="ECO:0000256" key="9">
    <source>
        <dbReference type="ARBA" id="ARBA00022842"/>
    </source>
</evidence>
<dbReference type="Pfam" id="PF07228">
    <property type="entry name" value="SpoIIE"/>
    <property type="match status" value="1"/>
</dbReference>
<dbReference type="FunFam" id="3.60.40.10:FF:000005">
    <property type="entry name" value="Serine/threonine protein phosphatase"/>
    <property type="match status" value="1"/>
</dbReference>
<evidence type="ECO:0000256" key="11">
    <source>
        <dbReference type="ARBA" id="ARBA00023211"/>
    </source>
</evidence>
<evidence type="ECO:0000256" key="7">
    <source>
        <dbReference type="ARBA" id="ARBA00022801"/>
    </source>
</evidence>
<dbReference type="InterPro" id="IPR003018">
    <property type="entry name" value="GAF"/>
</dbReference>
<keyword evidence="10" id="KW-0904">Protein phosphatase</keyword>
<dbReference type="Gene3D" id="3.30.450.40">
    <property type="match status" value="1"/>
</dbReference>
<dbReference type="Proteomes" id="UP000466345">
    <property type="component" value="Unassembled WGS sequence"/>
</dbReference>
<keyword evidence="18" id="KW-1185">Reference proteome</keyword>
<dbReference type="InterPro" id="IPR036457">
    <property type="entry name" value="PPM-type-like_dom_sf"/>
</dbReference>
<evidence type="ECO:0000256" key="3">
    <source>
        <dbReference type="ARBA" id="ARBA00022679"/>
    </source>
</evidence>
<comment type="caution">
    <text evidence="17">The sequence shown here is derived from an EMBL/GenBank/DDBJ whole genome shotgun (WGS) entry which is preliminary data.</text>
</comment>
<dbReference type="EC" id="3.1.3.16" evidence="1"/>
<dbReference type="GO" id="GO:0004722">
    <property type="term" value="F:protein serine/threonine phosphatase activity"/>
    <property type="evidence" value="ECO:0007669"/>
    <property type="project" value="UniProtKB-EC"/>
</dbReference>
<dbReference type="SMART" id="SM00331">
    <property type="entry name" value="PP2C_SIG"/>
    <property type="match status" value="1"/>
</dbReference>